<dbReference type="InterPro" id="IPR027417">
    <property type="entry name" value="P-loop_NTPase"/>
</dbReference>
<keyword evidence="4" id="KW-1185">Reference proteome</keyword>
<comment type="caution">
    <text evidence="3">The sequence shown here is derived from an EMBL/GenBank/DDBJ whole genome shotgun (WGS) entry which is preliminary data.</text>
</comment>
<dbReference type="Gene3D" id="3.40.50.300">
    <property type="entry name" value="P-loop containing nucleotide triphosphate hydrolases"/>
    <property type="match status" value="1"/>
</dbReference>
<sequence length="194" mass="20323">MPAHVSSRVVVLNGGSSSGTSTLARALQELLPGIWLTFGVDTFIDALPGRGDSPRSGIGYDAGGAVLLSDGFTRLEDAWYSGLSAMARSGADLILDEALLSGATGQQRLRSAFGAKALTWVGVHCDPEVAAAREAARGDRIPGMARQQASRVHLGVAYDLEVDTTSRSPQNVARSVADFLEEQRAGVYGRGPSH</sequence>
<dbReference type="Proteomes" id="UP001165587">
    <property type="component" value="Unassembled WGS sequence"/>
</dbReference>
<dbReference type="GO" id="GO:0005524">
    <property type="term" value="F:ATP binding"/>
    <property type="evidence" value="ECO:0007669"/>
    <property type="project" value="InterPro"/>
</dbReference>
<reference evidence="3" key="1">
    <citation type="submission" date="2022-08" db="EMBL/GenBank/DDBJ databases">
        <authorList>
            <person name="Deng Y."/>
            <person name="Han X.-F."/>
            <person name="Zhang Y.-Q."/>
        </authorList>
    </citation>
    <scope>NUCLEOTIDE SEQUENCE</scope>
    <source>
        <strain evidence="3">CPCC 203407</strain>
    </source>
</reference>
<dbReference type="GO" id="GO:0016740">
    <property type="term" value="F:transferase activity"/>
    <property type="evidence" value="ECO:0007669"/>
    <property type="project" value="InterPro"/>
</dbReference>
<dbReference type="AlphaFoldDB" id="A0AA41XGU3"/>
<evidence type="ECO:0000256" key="1">
    <source>
        <dbReference type="PIRSR" id="PIRSR007531-1"/>
    </source>
</evidence>
<dbReference type="PIRSF" id="PIRSF007531">
    <property type="entry name" value="CPT"/>
    <property type="match status" value="1"/>
</dbReference>
<evidence type="ECO:0000313" key="3">
    <source>
        <dbReference type="EMBL" id="MCS5727944.1"/>
    </source>
</evidence>
<feature type="active site" evidence="1">
    <location>
        <position position="41"/>
    </location>
</feature>
<dbReference type="InterPro" id="IPR012853">
    <property type="entry name" value="CPT"/>
</dbReference>
<accession>A0AA41XGU3</accession>
<evidence type="ECO:0000313" key="4">
    <source>
        <dbReference type="Proteomes" id="UP001165587"/>
    </source>
</evidence>
<dbReference type="RefSeq" id="WP_259531045.1">
    <property type="nucleotide sequence ID" value="NZ_JANLCK010000017.1"/>
</dbReference>
<feature type="binding site" evidence="2">
    <location>
        <begin position="14"/>
        <end position="21"/>
    </location>
    <ligand>
        <name>ATP</name>
        <dbReference type="ChEBI" id="CHEBI:30616"/>
    </ligand>
</feature>
<gene>
    <name evidence="3" type="ORF">N1028_18760</name>
</gene>
<evidence type="ECO:0000256" key="2">
    <source>
        <dbReference type="PIRSR" id="PIRSR007531-2"/>
    </source>
</evidence>
<organism evidence="3 4">
    <name type="scientific">Herbiconiux oxytropis</name>
    <dbReference type="NCBI Taxonomy" id="2970915"/>
    <lineage>
        <taxon>Bacteria</taxon>
        <taxon>Bacillati</taxon>
        <taxon>Actinomycetota</taxon>
        <taxon>Actinomycetes</taxon>
        <taxon>Micrococcales</taxon>
        <taxon>Microbacteriaceae</taxon>
        <taxon>Herbiconiux</taxon>
    </lineage>
</organism>
<proteinExistence type="predicted"/>
<protein>
    <submittedName>
        <fullName evidence="3">Chloramphenicol phosphotransferase CPT family protein</fullName>
    </submittedName>
</protein>
<name>A0AA41XGU3_9MICO</name>
<dbReference type="EMBL" id="JANLCK010000017">
    <property type="protein sequence ID" value="MCS5727944.1"/>
    <property type="molecule type" value="Genomic_DNA"/>
</dbReference>
<dbReference type="Pfam" id="PF07931">
    <property type="entry name" value="CPT"/>
    <property type="match status" value="1"/>
</dbReference>
<dbReference type="SUPFAM" id="SSF52540">
    <property type="entry name" value="P-loop containing nucleoside triphosphate hydrolases"/>
    <property type="match status" value="1"/>
</dbReference>